<evidence type="ECO:0000256" key="1">
    <source>
        <dbReference type="ARBA" id="ARBA00008874"/>
    </source>
</evidence>
<dbReference type="OrthoDB" id="1022360at2759"/>
<evidence type="ECO:0000256" key="7">
    <source>
        <dbReference type="PROSITE-ProRule" id="PRU10141"/>
    </source>
</evidence>
<accession>A0A0N5D1Y1</accession>
<dbReference type="AlphaFoldDB" id="A0A0N5D1Y1"/>
<dbReference type="PROSITE" id="PS00107">
    <property type="entry name" value="PROTEIN_KINASE_ATP"/>
    <property type="match status" value="1"/>
</dbReference>
<dbReference type="Gene3D" id="3.90.810.10">
    <property type="entry name" value="CRIB domain"/>
    <property type="match status" value="1"/>
</dbReference>
<dbReference type="WBParaSite" id="TCLT_0000687401-mRNA-1">
    <property type="protein sequence ID" value="TCLT_0000687401-mRNA-1"/>
    <property type="gene ID" value="TCLT_0000687401"/>
</dbReference>
<dbReference type="Proteomes" id="UP000276776">
    <property type="component" value="Unassembled WGS sequence"/>
</dbReference>
<evidence type="ECO:0000313" key="13">
    <source>
        <dbReference type="WBParaSite" id="TCLT_0000687401-mRNA-1"/>
    </source>
</evidence>
<name>A0A0N5D1Y1_THECL</name>
<keyword evidence="4 7" id="KW-0067">ATP-binding</keyword>
<evidence type="ECO:0000256" key="8">
    <source>
        <dbReference type="SAM" id="MobiDB-lite"/>
    </source>
</evidence>
<dbReference type="STRING" id="103827.A0A0N5D1Y1"/>
<dbReference type="InterPro" id="IPR017441">
    <property type="entry name" value="Protein_kinase_ATP_BS"/>
</dbReference>
<dbReference type="SMART" id="SM00285">
    <property type="entry name" value="PBD"/>
    <property type="match status" value="1"/>
</dbReference>
<evidence type="ECO:0000256" key="2">
    <source>
        <dbReference type="ARBA" id="ARBA00012513"/>
    </source>
</evidence>
<dbReference type="EMBL" id="UYYF01004452">
    <property type="protein sequence ID" value="VDN04263.1"/>
    <property type="molecule type" value="Genomic_DNA"/>
</dbReference>
<evidence type="ECO:0000259" key="10">
    <source>
        <dbReference type="PROSITE" id="PS50108"/>
    </source>
</evidence>
<dbReference type="PANTHER" id="PTHR45832:SF22">
    <property type="entry name" value="SERINE_THREONINE-PROTEIN KINASE SAMKA-RELATED"/>
    <property type="match status" value="1"/>
</dbReference>
<evidence type="ECO:0000256" key="6">
    <source>
        <dbReference type="ARBA" id="ARBA00048679"/>
    </source>
</evidence>
<dbReference type="EC" id="2.7.11.1" evidence="2"/>
<proteinExistence type="inferred from homology"/>
<comment type="catalytic activity">
    <reaction evidence="6">
        <text>L-seryl-[protein] + ATP = O-phospho-L-seryl-[protein] + ADP + H(+)</text>
        <dbReference type="Rhea" id="RHEA:17989"/>
        <dbReference type="Rhea" id="RHEA-COMP:9863"/>
        <dbReference type="Rhea" id="RHEA-COMP:11604"/>
        <dbReference type="ChEBI" id="CHEBI:15378"/>
        <dbReference type="ChEBI" id="CHEBI:29999"/>
        <dbReference type="ChEBI" id="CHEBI:30616"/>
        <dbReference type="ChEBI" id="CHEBI:83421"/>
        <dbReference type="ChEBI" id="CHEBI:456216"/>
        <dbReference type="EC" id="2.7.11.1"/>
    </reaction>
</comment>
<reference evidence="11 12" key="2">
    <citation type="submission" date="2018-11" db="EMBL/GenBank/DDBJ databases">
        <authorList>
            <consortium name="Pathogen Informatics"/>
        </authorList>
    </citation>
    <scope>NUCLEOTIDE SEQUENCE [LARGE SCALE GENOMIC DNA]</scope>
</reference>
<dbReference type="Gene3D" id="1.10.510.10">
    <property type="entry name" value="Transferase(Phosphotransferase) domain 1"/>
    <property type="match status" value="1"/>
</dbReference>
<dbReference type="InterPro" id="IPR000719">
    <property type="entry name" value="Prot_kinase_dom"/>
</dbReference>
<evidence type="ECO:0000313" key="11">
    <source>
        <dbReference type="EMBL" id="VDN04263.1"/>
    </source>
</evidence>
<dbReference type="InterPro" id="IPR008271">
    <property type="entry name" value="Ser/Thr_kinase_AS"/>
</dbReference>
<protein>
    <recommendedName>
        <fullName evidence="2">non-specific serine/threonine protein kinase</fullName>
        <ecNumber evidence="2">2.7.11.1</ecNumber>
    </recommendedName>
</protein>
<feature type="region of interest" description="Disordered" evidence="8">
    <location>
        <begin position="202"/>
        <end position="223"/>
    </location>
</feature>
<dbReference type="PROSITE" id="PS50011">
    <property type="entry name" value="PROTEIN_KINASE_DOM"/>
    <property type="match status" value="1"/>
</dbReference>
<dbReference type="Pfam" id="PF00069">
    <property type="entry name" value="Pkinase"/>
    <property type="match status" value="1"/>
</dbReference>
<evidence type="ECO:0000259" key="9">
    <source>
        <dbReference type="PROSITE" id="PS50011"/>
    </source>
</evidence>
<dbReference type="PROSITE" id="PS00108">
    <property type="entry name" value="PROTEIN_KINASE_ST"/>
    <property type="match status" value="1"/>
</dbReference>
<dbReference type="PROSITE" id="PS50108">
    <property type="entry name" value="CRIB"/>
    <property type="match status" value="1"/>
</dbReference>
<feature type="binding site" evidence="7">
    <location>
        <position position="376"/>
    </location>
    <ligand>
        <name>ATP</name>
        <dbReference type="ChEBI" id="CHEBI:30616"/>
    </ligand>
</feature>
<feature type="domain" description="Protein kinase" evidence="9">
    <location>
        <begin position="342"/>
        <end position="628"/>
    </location>
</feature>
<dbReference type="FunFam" id="3.30.200.20:FF:000705">
    <property type="entry name" value="Non-specific serine/threonine protein kinase"/>
    <property type="match status" value="1"/>
</dbReference>
<evidence type="ECO:0000256" key="5">
    <source>
        <dbReference type="ARBA" id="ARBA00047899"/>
    </source>
</evidence>
<evidence type="ECO:0000256" key="3">
    <source>
        <dbReference type="ARBA" id="ARBA00022741"/>
    </source>
</evidence>
<dbReference type="InterPro" id="IPR051931">
    <property type="entry name" value="PAK3-like"/>
</dbReference>
<sequence length="652" mass="73103">MRIKVRLRNILGRFFNSNSNDVSSSSYYSGAGEISSPYNTVHRIHVGYDGKKFTGLPQPWMDTLLRDISEADQKKNPSAVVSALKFYAKTVMAQEADKQKFMITNSQLPFDDENDEESSVLAIMKTTPKLNNVTNNRSAEISLELPTTVTNEVKKTTPLIALPNHFQQPIAPPLPPIRNSVSTAAIGEGNVEAIQEEISTKSMSCARKTPPPLPPKPAHLKPSCSHGEQLALQQNGRNSSSSLKFISDIDANTILQNATDELVAVVNHSGSVVPEIKNLNTVNSNNDSSNGVCENVQVRKRTQARKGMDETANKSLRQRPTDQEILEELKNIVNDGDPTDRYELLQRIGVGASGRVYTACDKVTNEVVAVKRMAFKSQPKKELLLTEIKVMQKYKHENLVNYIDSFLVDADDLWVVMDYLEGGNLTDVVVKTELDEGQIAAVLKECLHALHFLHRLKFHSHGIIHRDIKSDNVLLGMQGAVKLTDFGFCAQIQPGSKRATMVGTPYWMAPEIVNKVKYSYKVDIWSLGIMALEMLDGEPPYLYETPIKQEQYVKAIRIFLLVFLLFLEMLSRICDFLQAIYLIAQNGKPEVKKKDSLSPEFNDFLDRCLCVEQEDRADAEELLQHPFIQIAKPLSSLIAYIRAVKELKQQQN</sequence>
<dbReference type="PANTHER" id="PTHR45832">
    <property type="entry name" value="SERINE/THREONINE-PROTEIN KINASE SAMKA-RELATED-RELATED"/>
    <property type="match status" value="1"/>
</dbReference>
<organism evidence="13">
    <name type="scientific">Thelazia callipaeda</name>
    <name type="common">Oriental eyeworm</name>
    <name type="synonym">Parasitic nematode</name>
    <dbReference type="NCBI Taxonomy" id="103827"/>
    <lineage>
        <taxon>Eukaryota</taxon>
        <taxon>Metazoa</taxon>
        <taxon>Ecdysozoa</taxon>
        <taxon>Nematoda</taxon>
        <taxon>Chromadorea</taxon>
        <taxon>Rhabditida</taxon>
        <taxon>Spirurina</taxon>
        <taxon>Spiruromorpha</taxon>
        <taxon>Thelazioidea</taxon>
        <taxon>Thelaziidae</taxon>
        <taxon>Thelazia</taxon>
    </lineage>
</organism>
<feature type="domain" description="CRIB" evidence="10">
    <location>
        <begin position="34"/>
        <end position="47"/>
    </location>
</feature>
<reference evidence="13" key="1">
    <citation type="submission" date="2017-02" db="UniProtKB">
        <authorList>
            <consortium name="WormBaseParasite"/>
        </authorList>
    </citation>
    <scope>IDENTIFICATION</scope>
</reference>
<dbReference type="InterPro" id="IPR000095">
    <property type="entry name" value="CRIB_dom"/>
</dbReference>
<dbReference type="InterPro" id="IPR036936">
    <property type="entry name" value="CRIB_dom_sf"/>
</dbReference>
<dbReference type="SUPFAM" id="SSF56112">
    <property type="entry name" value="Protein kinase-like (PK-like)"/>
    <property type="match status" value="1"/>
</dbReference>
<dbReference type="Pfam" id="PF00786">
    <property type="entry name" value="PBD"/>
    <property type="match status" value="1"/>
</dbReference>
<comment type="similarity">
    <text evidence="1">Belongs to the protein kinase superfamily. STE Ser/Thr protein kinase family. STE20 subfamily.</text>
</comment>
<evidence type="ECO:0000313" key="12">
    <source>
        <dbReference type="Proteomes" id="UP000276776"/>
    </source>
</evidence>
<keyword evidence="12" id="KW-1185">Reference proteome</keyword>
<comment type="catalytic activity">
    <reaction evidence="5">
        <text>L-threonyl-[protein] + ATP = O-phospho-L-threonyl-[protein] + ADP + H(+)</text>
        <dbReference type="Rhea" id="RHEA:46608"/>
        <dbReference type="Rhea" id="RHEA-COMP:11060"/>
        <dbReference type="Rhea" id="RHEA-COMP:11605"/>
        <dbReference type="ChEBI" id="CHEBI:15378"/>
        <dbReference type="ChEBI" id="CHEBI:30013"/>
        <dbReference type="ChEBI" id="CHEBI:30616"/>
        <dbReference type="ChEBI" id="CHEBI:61977"/>
        <dbReference type="ChEBI" id="CHEBI:456216"/>
        <dbReference type="EC" id="2.7.11.1"/>
    </reaction>
</comment>
<dbReference type="Gene3D" id="3.30.200.20">
    <property type="entry name" value="Phosphorylase Kinase, domain 1"/>
    <property type="match status" value="1"/>
</dbReference>
<keyword evidence="3 7" id="KW-0547">Nucleotide-binding</keyword>
<dbReference type="InterPro" id="IPR011009">
    <property type="entry name" value="Kinase-like_dom_sf"/>
</dbReference>
<dbReference type="GO" id="GO:0004674">
    <property type="term" value="F:protein serine/threonine kinase activity"/>
    <property type="evidence" value="ECO:0007669"/>
    <property type="project" value="UniProtKB-EC"/>
</dbReference>
<dbReference type="GO" id="GO:0005524">
    <property type="term" value="F:ATP binding"/>
    <property type="evidence" value="ECO:0007669"/>
    <property type="project" value="UniProtKB-UniRule"/>
</dbReference>
<dbReference type="OMA" id="KFVCPLR"/>
<dbReference type="SMART" id="SM00220">
    <property type="entry name" value="S_TKc"/>
    <property type="match status" value="1"/>
</dbReference>
<gene>
    <name evidence="11" type="ORF">TCLT_LOCUS6863</name>
</gene>
<evidence type="ECO:0000256" key="4">
    <source>
        <dbReference type="ARBA" id="ARBA00022840"/>
    </source>
</evidence>